<keyword evidence="7 11" id="KW-0630">Potassium</keyword>
<comment type="function">
    <text evidence="11">Part of the high-affinity ATP-driven potassium transport (or Kdp) system, which catalyzes the hydrolysis of ATP coupled with the electrogenic transport of potassium into the cytoplasm. This subunit acts as a catalytic chaperone that increases the ATP-binding affinity of the ATP-hydrolyzing subunit KdpB by the formation of a transient KdpB/KdpC/ATP ternary complex.</text>
</comment>
<dbReference type="AlphaFoldDB" id="A0A9W6FWG4"/>
<keyword evidence="2 11" id="KW-1003">Cell membrane</keyword>
<evidence type="ECO:0000256" key="9">
    <source>
        <dbReference type="ARBA" id="ARBA00023065"/>
    </source>
</evidence>
<comment type="subcellular location">
    <subcellularLocation>
        <location evidence="11">Cell membrane</location>
        <topology evidence="11">Single-pass membrane protein</topology>
    </subcellularLocation>
</comment>
<keyword evidence="1 11" id="KW-0813">Transport</keyword>
<comment type="caution">
    <text evidence="12">The sequence shown here is derived from an EMBL/GenBank/DDBJ whole genome shotgun (WGS) entry which is preliminary data.</text>
</comment>
<feature type="transmembrane region" description="Helical" evidence="11">
    <location>
        <begin position="26"/>
        <end position="45"/>
    </location>
</feature>
<dbReference type="HAMAP" id="MF_00276">
    <property type="entry name" value="KdpC"/>
    <property type="match status" value="1"/>
</dbReference>
<name>A0A9W6FWG4_9BACT</name>
<keyword evidence="4 11" id="KW-0812">Transmembrane</keyword>
<accession>A0A9W6FWG4</accession>
<evidence type="ECO:0000256" key="3">
    <source>
        <dbReference type="ARBA" id="ARBA00022538"/>
    </source>
</evidence>
<evidence type="ECO:0000256" key="10">
    <source>
        <dbReference type="ARBA" id="ARBA00023136"/>
    </source>
</evidence>
<keyword evidence="10 11" id="KW-0472">Membrane</keyword>
<evidence type="ECO:0000256" key="5">
    <source>
        <dbReference type="ARBA" id="ARBA00022741"/>
    </source>
</evidence>
<evidence type="ECO:0000313" key="12">
    <source>
        <dbReference type="EMBL" id="GLI36214.1"/>
    </source>
</evidence>
<dbReference type="EMBL" id="BSDR01000001">
    <property type="protein sequence ID" value="GLI36214.1"/>
    <property type="molecule type" value="Genomic_DNA"/>
</dbReference>
<evidence type="ECO:0000256" key="2">
    <source>
        <dbReference type="ARBA" id="ARBA00022475"/>
    </source>
</evidence>
<evidence type="ECO:0000313" key="13">
    <source>
        <dbReference type="Proteomes" id="UP001144372"/>
    </source>
</evidence>
<evidence type="ECO:0000256" key="8">
    <source>
        <dbReference type="ARBA" id="ARBA00022989"/>
    </source>
</evidence>
<keyword evidence="6 11" id="KW-0067">ATP-binding</keyword>
<keyword evidence="5 11" id="KW-0547">Nucleotide-binding</keyword>
<dbReference type="PANTHER" id="PTHR30042">
    <property type="entry name" value="POTASSIUM-TRANSPORTING ATPASE C CHAIN"/>
    <property type="match status" value="1"/>
</dbReference>
<keyword evidence="9 11" id="KW-0406">Ion transport</keyword>
<organism evidence="12 13">
    <name type="scientific">Desulforhabdus amnigena</name>
    <dbReference type="NCBI Taxonomy" id="40218"/>
    <lineage>
        <taxon>Bacteria</taxon>
        <taxon>Pseudomonadati</taxon>
        <taxon>Thermodesulfobacteriota</taxon>
        <taxon>Syntrophobacteria</taxon>
        <taxon>Syntrophobacterales</taxon>
        <taxon>Syntrophobacteraceae</taxon>
        <taxon>Desulforhabdus</taxon>
    </lineage>
</organism>
<evidence type="ECO:0000256" key="6">
    <source>
        <dbReference type="ARBA" id="ARBA00022840"/>
    </source>
</evidence>
<sequence length="207" mass="22211">MKTMKDFPDTNRFDIRNLVAELRTSIIATLSLAIILCGVYPLIVWGMAQGIFAEKANGSLITREGKAAGSTLIAQGFSGPGYFHSRPSAAGEGYDAASSGGSNLGPTSEKLIDTVRERIARYRLENGLVDSIPIPADAVTTSGSGLDPHISVQNALLQARRVALARGISQEIVHRKIETHTEGRDLGLFGEPRVNVLELNLDLDGKR</sequence>
<dbReference type="NCBIfam" id="NF001454">
    <property type="entry name" value="PRK00315.1"/>
    <property type="match status" value="1"/>
</dbReference>
<dbReference type="InterPro" id="IPR003820">
    <property type="entry name" value="KdpC"/>
</dbReference>
<protein>
    <recommendedName>
        <fullName evidence="11">Potassium-transporting ATPase KdpC subunit</fullName>
    </recommendedName>
    <alternativeName>
        <fullName evidence="11">ATP phosphohydrolase [potassium-transporting] C chain</fullName>
    </alternativeName>
    <alternativeName>
        <fullName evidence="11">Potassium-binding and translocating subunit C</fullName>
    </alternativeName>
    <alternativeName>
        <fullName evidence="11">Potassium-translocating ATPase C chain</fullName>
    </alternativeName>
</protein>
<dbReference type="GO" id="GO:0005886">
    <property type="term" value="C:plasma membrane"/>
    <property type="evidence" value="ECO:0007669"/>
    <property type="project" value="UniProtKB-SubCell"/>
</dbReference>
<keyword evidence="13" id="KW-1185">Reference proteome</keyword>
<dbReference type="GO" id="GO:0005524">
    <property type="term" value="F:ATP binding"/>
    <property type="evidence" value="ECO:0007669"/>
    <property type="project" value="UniProtKB-UniRule"/>
</dbReference>
<evidence type="ECO:0000256" key="7">
    <source>
        <dbReference type="ARBA" id="ARBA00022958"/>
    </source>
</evidence>
<evidence type="ECO:0000256" key="4">
    <source>
        <dbReference type="ARBA" id="ARBA00022692"/>
    </source>
</evidence>
<proteinExistence type="inferred from homology"/>
<comment type="similarity">
    <text evidence="11">Belongs to the KdpC family.</text>
</comment>
<dbReference type="PIRSF" id="PIRSF001296">
    <property type="entry name" value="K_ATPase_KdpC"/>
    <property type="match status" value="1"/>
</dbReference>
<reference evidence="12" key="1">
    <citation type="submission" date="2022-12" db="EMBL/GenBank/DDBJ databases">
        <title>Reference genome sequencing for broad-spectrum identification of bacterial and archaeal isolates by mass spectrometry.</title>
        <authorList>
            <person name="Sekiguchi Y."/>
            <person name="Tourlousse D.M."/>
        </authorList>
    </citation>
    <scope>NUCLEOTIDE SEQUENCE</scope>
    <source>
        <strain evidence="12">ASRB1</strain>
    </source>
</reference>
<dbReference type="GO" id="GO:0008556">
    <property type="term" value="F:P-type potassium transmembrane transporter activity"/>
    <property type="evidence" value="ECO:0007669"/>
    <property type="project" value="InterPro"/>
</dbReference>
<keyword evidence="3 11" id="KW-0633">Potassium transport</keyword>
<dbReference type="PANTHER" id="PTHR30042:SF2">
    <property type="entry name" value="POTASSIUM-TRANSPORTING ATPASE KDPC SUBUNIT"/>
    <property type="match status" value="1"/>
</dbReference>
<evidence type="ECO:0000256" key="11">
    <source>
        <dbReference type="HAMAP-Rule" id="MF_00276"/>
    </source>
</evidence>
<comment type="subunit">
    <text evidence="11">The system is composed of three essential subunits: KdpA, KdpB and KdpC.</text>
</comment>
<keyword evidence="8 11" id="KW-1133">Transmembrane helix</keyword>
<dbReference type="Pfam" id="PF02669">
    <property type="entry name" value="KdpC"/>
    <property type="match status" value="1"/>
</dbReference>
<gene>
    <name evidence="11 12" type="primary">kdpC</name>
    <name evidence="12" type="ORF">DAMNIGENAA_36470</name>
</gene>
<dbReference type="NCBIfam" id="TIGR00681">
    <property type="entry name" value="kdpC"/>
    <property type="match status" value="1"/>
</dbReference>
<dbReference type="Proteomes" id="UP001144372">
    <property type="component" value="Unassembled WGS sequence"/>
</dbReference>
<evidence type="ECO:0000256" key="1">
    <source>
        <dbReference type="ARBA" id="ARBA00022448"/>
    </source>
</evidence>